<keyword evidence="1" id="KW-0472">Membrane</keyword>
<name>A0ABU9G1Z5_9VIBR</name>
<keyword evidence="1" id="KW-0812">Transmembrane</keyword>
<gene>
    <name evidence="2" type="ORF">V8Z71_24900</name>
</gene>
<evidence type="ECO:0000313" key="3">
    <source>
        <dbReference type="Proteomes" id="UP001377160"/>
    </source>
</evidence>
<evidence type="ECO:0000313" key="2">
    <source>
        <dbReference type="EMBL" id="MEL0611477.1"/>
    </source>
</evidence>
<feature type="non-terminal residue" evidence="2">
    <location>
        <position position="1"/>
    </location>
</feature>
<organism evidence="2 3">
    <name type="scientific">Vibrio echinoideorum</name>
    <dbReference type="NCBI Taxonomy" id="2100116"/>
    <lineage>
        <taxon>Bacteria</taxon>
        <taxon>Pseudomonadati</taxon>
        <taxon>Pseudomonadota</taxon>
        <taxon>Gammaproteobacteria</taxon>
        <taxon>Vibrionales</taxon>
        <taxon>Vibrionaceae</taxon>
        <taxon>Vibrio</taxon>
    </lineage>
</organism>
<keyword evidence="3" id="KW-1185">Reference proteome</keyword>
<proteinExistence type="predicted"/>
<evidence type="ECO:0000256" key="1">
    <source>
        <dbReference type="SAM" id="Phobius"/>
    </source>
</evidence>
<dbReference type="Proteomes" id="UP001377160">
    <property type="component" value="Unassembled WGS sequence"/>
</dbReference>
<comment type="caution">
    <text evidence="2">The sequence shown here is derived from an EMBL/GenBank/DDBJ whole genome shotgun (WGS) entry which is preliminary data.</text>
</comment>
<protein>
    <submittedName>
        <fullName evidence="2">Arginine ABC transporter permease ArtQ</fullName>
    </submittedName>
</protein>
<reference evidence="2 3" key="1">
    <citation type="submission" date="2024-02" db="EMBL/GenBank/DDBJ databases">
        <title>Bacteria isolated from the canopy kelp, Nereocystis luetkeana.</title>
        <authorList>
            <person name="Pfister C.A."/>
            <person name="Younker I.T."/>
            <person name="Light S.H."/>
        </authorList>
    </citation>
    <scope>NUCLEOTIDE SEQUENCE [LARGE SCALE GENOMIC DNA]</scope>
    <source>
        <strain evidence="2 3">TI.1.15</strain>
    </source>
</reference>
<accession>A0ABU9G1Z5</accession>
<feature type="transmembrane region" description="Helical" evidence="1">
    <location>
        <begin position="23"/>
        <end position="44"/>
    </location>
</feature>
<sequence length="63" mass="6537">SLIGVTDLLKQAQFSSAAPHDAFTGYATAAAIYLVITLITLRLVKVIDGKFSILGLGNKGAMA</sequence>
<dbReference type="EMBL" id="JBANDX010000370">
    <property type="protein sequence ID" value="MEL0611477.1"/>
    <property type="molecule type" value="Genomic_DNA"/>
</dbReference>
<keyword evidence="1" id="KW-1133">Transmembrane helix</keyword>